<dbReference type="GO" id="GO:0050641">
    <property type="term" value="F:6-methylsalicylic acid synthase activity"/>
    <property type="evidence" value="ECO:0007669"/>
    <property type="project" value="UniProtKB-EC"/>
</dbReference>
<evidence type="ECO:0000313" key="9">
    <source>
        <dbReference type="EMBL" id="ACC81627.1"/>
    </source>
</evidence>
<accession>B2IYP4</accession>
<dbReference type="InterPro" id="IPR057326">
    <property type="entry name" value="KR_dom"/>
</dbReference>
<dbReference type="Gene3D" id="3.10.129.10">
    <property type="entry name" value="Hotdog Thioesterase"/>
    <property type="match status" value="1"/>
</dbReference>
<dbReference type="Gene3D" id="1.10.1200.10">
    <property type="entry name" value="ACP-like"/>
    <property type="match status" value="2"/>
</dbReference>
<dbReference type="InterPro" id="IPR020841">
    <property type="entry name" value="PKS_Beta-ketoAc_synthase_dom"/>
</dbReference>
<reference evidence="10" key="1">
    <citation type="submission" date="2008-04" db="EMBL/GenBank/DDBJ databases">
        <title>Complete sequence of chromosome of Nostoc punctiforme ATCC 29133.</title>
        <authorList>
            <consortium name="US DOE Joint Genome Institute"/>
            <person name="Copeland A."/>
            <person name="Lucas S."/>
            <person name="Lapidus A."/>
            <person name="Glavina del Rio T."/>
            <person name="Dalin E."/>
            <person name="Tice H."/>
            <person name="Pitluck S."/>
            <person name="Chain P."/>
            <person name="Malfatti S."/>
            <person name="Shin M."/>
            <person name="Vergez L."/>
            <person name="Schmutz J."/>
            <person name="Larimer F."/>
            <person name="Land M."/>
            <person name="Hauser L."/>
            <person name="Kyrpides N."/>
            <person name="Kim E."/>
            <person name="Meeks J.C."/>
            <person name="Elhai J."/>
            <person name="Campbell E.L."/>
            <person name="Thiel T."/>
            <person name="Longmire J."/>
            <person name="Potts M."/>
            <person name="Atlas R."/>
        </authorList>
    </citation>
    <scope>NUCLEOTIDE SEQUENCE [LARGE SCALE GENOMIC DNA]</scope>
    <source>
        <strain evidence="10">ATCC 29133 / PCC 73102</strain>
    </source>
</reference>
<evidence type="ECO:0000313" key="10">
    <source>
        <dbReference type="Proteomes" id="UP000001191"/>
    </source>
</evidence>
<feature type="active site" description="Proton acceptor; for dehydratase activity" evidence="4">
    <location>
        <position position="1943"/>
    </location>
</feature>
<dbReference type="Pfam" id="PF02801">
    <property type="entry name" value="Ketoacyl-synt_C"/>
    <property type="match status" value="2"/>
</dbReference>
<dbReference type="FunFam" id="3.40.47.10:FF:000019">
    <property type="entry name" value="Polyketide synthase type I"/>
    <property type="match status" value="2"/>
</dbReference>
<dbReference type="Pfam" id="PF22621">
    <property type="entry name" value="CurL-like_PKS_C"/>
    <property type="match status" value="2"/>
</dbReference>
<evidence type="ECO:0000256" key="2">
    <source>
        <dbReference type="ARBA" id="ARBA00022553"/>
    </source>
</evidence>
<dbReference type="GO" id="GO:0006633">
    <property type="term" value="P:fatty acid biosynthetic process"/>
    <property type="evidence" value="ECO:0007669"/>
    <property type="project" value="InterPro"/>
</dbReference>
<gene>
    <name evidence="9" type="ordered locus">Npun_F3169</name>
</gene>
<feature type="region of interest" description="C-terminal hotdog fold" evidence="4">
    <location>
        <begin position="2047"/>
        <end position="2194"/>
    </location>
</feature>
<dbReference type="Proteomes" id="UP000001191">
    <property type="component" value="Chromosome"/>
</dbReference>
<evidence type="ECO:0000259" key="6">
    <source>
        <dbReference type="PROSITE" id="PS50075"/>
    </source>
</evidence>
<dbReference type="SUPFAM" id="SSF52151">
    <property type="entry name" value="FabD/lysophospholipase-like"/>
    <property type="match status" value="2"/>
</dbReference>
<keyword evidence="10" id="KW-1185">Reference proteome</keyword>
<evidence type="ECO:0000259" key="7">
    <source>
        <dbReference type="PROSITE" id="PS52004"/>
    </source>
</evidence>
<dbReference type="PROSITE" id="PS00012">
    <property type="entry name" value="PHOSPHOPANTETHEINE"/>
    <property type="match status" value="1"/>
</dbReference>
<feature type="domain" description="Carrier" evidence="6">
    <location>
        <begin position="2710"/>
        <end position="2785"/>
    </location>
</feature>
<dbReference type="InterPro" id="IPR001227">
    <property type="entry name" value="Ac_transferase_dom_sf"/>
</dbReference>
<dbReference type="FunFam" id="3.40.366.10:FF:000002">
    <property type="entry name" value="Probable polyketide synthase 2"/>
    <property type="match status" value="1"/>
</dbReference>
<dbReference type="InterPro" id="IPR018201">
    <property type="entry name" value="Ketoacyl_synth_AS"/>
</dbReference>
<evidence type="ECO:0000256" key="5">
    <source>
        <dbReference type="SAM" id="MobiDB-lite"/>
    </source>
</evidence>
<dbReference type="SUPFAM" id="SSF55048">
    <property type="entry name" value="Probable ACP-binding domain of malonyl-CoA ACP transacylase"/>
    <property type="match status" value="2"/>
</dbReference>
<dbReference type="SMART" id="SM00827">
    <property type="entry name" value="PKS_AT"/>
    <property type="match status" value="2"/>
</dbReference>
<dbReference type="InterPro" id="IPR009081">
    <property type="entry name" value="PP-bd_ACP"/>
</dbReference>
<dbReference type="Gene3D" id="3.40.50.720">
    <property type="entry name" value="NAD(P)-binding Rossmann-like Domain"/>
    <property type="match status" value="1"/>
</dbReference>
<dbReference type="GO" id="GO:0031177">
    <property type="term" value="F:phosphopantetheine binding"/>
    <property type="evidence" value="ECO:0007669"/>
    <property type="project" value="InterPro"/>
</dbReference>
<feature type="domain" description="Ketosynthase family 3 (KS3)" evidence="7">
    <location>
        <begin position="1016"/>
        <end position="1443"/>
    </location>
</feature>
<keyword evidence="3 9" id="KW-0808">Transferase</keyword>
<sequence>MGCRFPGAKNPAAFWQMLRDGMNAITQVPANRWSMDDLYDPDLATPGTMNSRWGGFLQNVDQFDAKFFGISPGEAASTDPQQRLLLEVAWETLENAGLNPQQVSGSQTGVYIGIGSNDYANVCFEDLTQLNAYFVTGNALCTTVNRLSYFFGWQGPSLALDTGCSSSLVAIHLACQSLRTREIDQALVGAVNLILSPKANIGLSQAWMMTSDNCCKSFDAAADGYVRGEGCGLVLLKRLEDAIRDKDRILGIIRGSAVNQNGFGKNLTAPNQLAQQSVISQALANAGVEPQQISYIEAHGVGTPLADVTEASALKAVLRPEGDTLPCFLSSVKTNIGHLEPAAGIAALIKVLLCFQHQEIPPHLHFQTLNPDIGDDFPFIIPTTASPWELNNTPRLAGINSFGLGGTNAHLVLEEPPLERAEEQGSRGTEEQRSRGGENTIERPLHLLTLSANSEKALRELANLYNTHIAKSVNIYLPDICYSANIGRAALKHRLAILVDTFESLQQELSAFASEQEAGEWFYGQQNSIKVGFLFTGQGTQYIDMGRELYDTQPVFREVLERCDRLLTPHLNKSLLSILYPESGSKLLLHETAYTQPALFGLEFALAEMWRSWGIKPYCVMGYSLGEYVAACVAGVLSLEDALILVAKRGQLMQQLPQTGAMAWVYTSIDKVITVLLPYQHQVGIAAIHGQEEILIAGKSQAVQQILQQLKSEGIAFLKLKINQAFHSPAVEPILDAMEELAATFTYNPPQINWVSSVTGKLVEAIAPQHWRNHLRDTLQFSTAVDTLIAQGCNLFLELGPSSTLAEAGKRYRPQSEEIWLSSLKEGFEDWQQVLSTLSALYVQGANVNWAGFDHNYQHQRLELPTYPFQRKRHWIDARTQRPEINFVGTRNLAFPLWENLNLEEMSASQRWEKLQAYVQTEAATVLGLEPTEKLDPNEGFATLGMKSLMAIELKNHIQTQLGHSYSLAATLAFDYPTITTLTEYLGREVLNLDSPSTNHENLPQSCKDAINRISTEDIAIIAMGCRFPGGANNPEQFWQILQKGIDAITEIPSQRWNLDNYFDSEPETPGKMYTRHGGFIADIDQFDAQFFGISPREAISLDPQQRILLEVSWEALENAAIAPQNLVGSQTGVFIGLISNEYMQLQIQHKDPEKIDAYYGTGGIGSAAAGRISHSLGLRGPSLVVDTACSSSLVSIHLAVQSLRRGECNLALAGGVNLILLPETNIFLSKSKAVAADGRCKTFDASANGFVRGEGCGVVVLKRLSEALADNDPILAVIRGSAVNHDGRSSGFTVPSTTAQQELLHQALANANVEAQQVSYIEAHGTGTSLGDPIEVGALASVLCAGRSFEQPLVISSVKTNIGHLEAAAGVAGLMKVVLALQHQEIPPHLHLQQPNPMIAWEQLPLSVPTSGQSWVVKDSARIGGVSSFGMSGTNAHVIVQEAPLGGAGEQGNRGAEITIERPLHLLCLSAKHSNSLRQLAEQYIDYLGKHGDISLANITYTAQVGRSHFSHRLAVIASSHAEMQAKLEEAEYDYQVDSGNFTRCAFLFTGQGSQYVGMGRQLYETQPGFRRILDECDRILQLFLNKSILSVIFADTTENPLLDQTAYTQPALFVLEYALAQLWISWGIRPSAVLGHSVGEYVAACVAGIFSLEDGLKLIAHRARLMQALPQTGGMAAVFASAEVVEPLIASYPQQLSIAAYNGEQSLVISGEMQALTAVLQKLESQSIETRILQVSHAFHSPLMASMLAEFEQVAQQIAYHSPQLEIVSNVSGKLTNNAEMSNASYWVEHIQASVYFAQGMSALYSAGYKVFLEVGSHPTLIGMAQRDYPEELDNQGLWLASLRKGKEDWQQILESLSQLYLQGVEIDWLGFENGYTRNKVILPNYPWQHQRYWFETTTKKLVVHSQLHPLLGQRLHSPLFKSLVFESEFHTDNLPFLADHRIYGSIVAPGASYIAMLTLAGRQIFGTNAVSLQQITFREPLIIPEDGSIKVQLILQLGKNQDYSFELFSLEGNEQWCLHATGELSTLYTTRETCSWTEIQARCPEKSTGLQVFYQDVGDTGLDLGVTFQWIGDFWRRDGEAICQMQVPPGCETETKLYPLHPGLIDSCLRLLGGTLPAEIRDADVYVPISLGGFHLWQNLDLSQPLWCHARLQSNNPEMIVGDVQLLDESGQAIAQFSELCLKRSPQQALLKQPNLQDWLYQITWQLQGRTITQSSLVAQQQYWILLIDEDAVGTELAKLFQAKGESCVAVIPSYTYQSLEQGKIYINPAEPQHFDRLLQEVSIQPGIALHIVHLWSLATGDLLDSTQMRICGSVLHLTQALARINFPLARLWLISRGSQSINLQSEIALSQTPLWGLGRVIATEYSEVFAGLIDLDPQSSTVEAATQLWAEFSHPELGEQVALRGNQRYVSRLQRVPNTIDFSASFNPSLGTYLITGGLGGLGLTVANWLVERGVQHLVLVGRRSPSDKAKSAIASWENAGVQVTVTQADITQLEQIQKILEGIEPQFPLRGVIHAAGILDDGILLQQNWERFTRVMAPKLQGAWNLHILTQDKPLELFVLFSSVASVLGTTGQANYAAANAFLDGLADYRRFQGLAGLSINWGAWAEVGMAATSTGSPVGVEKILPQQGLQILAALTHQANARQVAVLPVRWSKFIAHYYTQKVPPLLSEFVDSRQTQETAQPVLAAKPYILRQLQEAHTADIQQILFNYIRDEVAKILRFNSSEELQLRQRLFEVGLDSLMAIELRNRLQSSLECSLPTTLLFDYPTLETLTKYLTNDVLDVKTASPPPKSDHPDTEISDIQQLSQTELERSLAAELASIDELMKKI</sequence>
<dbReference type="InterPro" id="IPR014043">
    <property type="entry name" value="Acyl_transferase_dom"/>
</dbReference>
<dbReference type="CDD" id="cd08955">
    <property type="entry name" value="KR_2_FAS_SDR_x"/>
    <property type="match status" value="1"/>
</dbReference>
<keyword evidence="1" id="KW-0596">Phosphopantetheine</keyword>
<dbReference type="Pfam" id="PF14765">
    <property type="entry name" value="PS-DH"/>
    <property type="match status" value="1"/>
</dbReference>
<dbReference type="SMART" id="SM00823">
    <property type="entry name" value="PKS_PP"/>
    <property type="match status" value="2"/>
</dbReference>
<feature type="region of interest" description="N-terminal hotdog fold" evidence="4">
    <location>
        <begin position="1911"/>
        <end position="2034"/>
    </location>
</feature>
<dbReference type="EnsemblBacteria" id="ACC81627">
    <property type="protein sequence ID" value="ACC81627"/>
    <property type="gene ID" value="Npun_F3169"/>
</dbReference>
<dbReference type="InterPro" id="IPR016036">
    <property type="entry name" value="Malonyl_transacylase_ACP-bd"/>
</dbReference>
<dbReference type="SMART" id="SM00822">
    <property type="entry name" value="PKS_KR"/>
    <property type="match status" value="1"/>
</dbReference>
<dbReference type="CDD" id="cd00833">
    <property type="entry name" value="PKS"/>
    <property type="match status" value="2"/>
</dbReference>
<evidence type="ECO:0000256" key="3">
    <source>
        <dbReference type="ARBA" id="ARBA00022679"/>
    </source>
</evidence>
<dbReference type="InterPro" id="IPR049490">
    <property type="entry name" value="C883_1060-like_KR_N"/>
</dbReference>
<dbReference type="InterPro" id="IPR014030">
    <property type="entry name" value="Ketoacyl_synth_N"/>
</dbReference>
<protein>
    <submittedName>
        <fullName evidence="9">Beta-ketoacyl synthase</fullName>
        <ecNumber evidence="9">1.1.1.100</ecNumber>
        <ecNumber evidence="9">2.3.1.165</ecNumber>
    </submittedName>
</protein>
<dbReference type="PROSITE" id="PS00606">
    <property type="entry name" value="KS3_1"/>
    <property type="match status" value="2"/>
</dbReference>
<dbReference type="SUPFAM" id="SSF47336">
    <property type="entry name" value="ACP-like"/>
    <property type="match status" value="2"/>
</dbReference>
<dbReference type="PROSITE" id="PS52004">
    <property type="entry name" value="KS3_2"/>
    <property type="match status" value="2"/>
</dbReference>
<dbReference type="SMART" id="SM01294">
    <property type="entry name" value="PKS_PP_betabranch"/>
    <property type="match status" value="1"/>
</dbReference>
<dbReference type="KEGG" id="npu:Npun_F3169"/>
<dbReference type="Pfam" id="PF00109">
    <property type="entry name" value="ketoacyl-synt"/>
    <property type="match status" value="2"/>
</dbReference>
<dbReference type="InterPro" id="IPR016035">
    <property type="entry name" value="Acyl_Trfase/lysoPLipase"/>
</dbReference>
<dbReference type="Gene3D" id="3.10.129.120">
    <property type="match status" value="1"/>
</dbReference>
<dbReference type="Gene3D" id="3.30.70.3290">
    <property type="match status" value="2"/>
</dbReference>
<keyword evidence="9" id="KW-0012">Acyltransferase</keyword>
<dbReference type="SUPFAM" id="SSF53901">
    <property type="entry name" value="Thiolase-like"/>
    <property type="match status" value="2"/>
</dbReference>
<dbReference type="SMART" id="SM00825">
    <property type="entry name" value="PKS_KS"/>
    <property type="match status" value="2"/>
</dbReference>
<dbReference type="SMART" id="SM00826">
    <property type="entry name" value="PKS_DH"/>
    <property type="match status" value="1"/>
</dbReference>
<dbReference type="eggNOG" id="COG0300">
    <property type="taxonomic scope" value="Bacteria"/>
</dbReference>
<dbReference type="PhylomeDB" id="B2IYP4"/>
<dbReference type="GO" id="GO:0004315">
    <property type="term" value="F:3-oxoacyl-[acyl-carrier-protein] synthase activity"/>
    <property type="evidence" value="ECO:0007669"/>
    <property type="project" value="InterPro"/>
</dbReference>
<dbReference type="InterPro" id="IPR020806">
    <property type="entry name" value="PKS_PP-bd"/>
</dbReference>
<feature type="domain" description="Ketosynthase family 3 (KS3)" evidence="7">
    <location>
        <begin position="1"/>
        <end position="415"/>
    </location>
</feature>
<name>B2IYP4_NOSP7</name>
<dbReference type="InterPro" id="IPR006162">
    <property type="entry name" value="Ppantetheine_attach_site"/>
</dbReference>
<dbReference type="InterPro" id="IPR036291">
    <property type="entry name" value="NAD(P)-bd_dom_sf"/>
</dbReference>
<feature type="region of interest" description="Disordered" evidence="5">
    <location>
        <begin position="418"/>
        <end position="439"/>
    </location>
</feature>
<evidence type="ECO:0000256" key="4">
    <source>
        <dbReference type="PROSITE-ProRule" id="PRU01363"/>
    </source>
</evidence>
<dbReference type="InterPro" id="IPR014031">
    <property type="entry name" value="Ketoacyl_synth_C"/>
</dbReference>
<dbReference type="Gene3D" id="3.40.47.10">
    <property type="match status" value="2"/>
</dbReference>
<proteinExistence type="predicted"/>
<dbReference type="InterPro" id="IPR016039">
    <property type="entry name" value="Thiolase-like"/>
</dbReference>
<dbReference type="GO" id="GO:0004316">
    <property type="term" value="F:3-oxoacyl-[acyl-carrier-protein] reductase (NADPH) activity"/>
    <property type="evidence" value="ECO:0007669"/>
    <property type="project" value="UniProtKB-EC"/>
</dbReference>
<dbReference type="InterPro" id="IPR013968">
    <property type="entry name" value="PKS_KR"/>
</dbReference>
<dbReference type="InterPro" id="IPR049900">
    <property type="entry name" value="PKS_mFAS_DH"/>
</dbReference>
<dbReference type="InterPro" id="IPR049552">
    <property type="entry name" value="PKS_DH_N"/>
</dbReference>
<feature type="domain" description="Carrier" evidence="6">
    <location>
        <begin position="913"/>
        <end position="990"/>
    </location>
</feature>
<dbReference type="PROSITE" id="PS52019">
    <property type="entry name" value="PKS_MFAS_DH"/>
    <property type="match status" value="1"/>
</dbReference>
<evidence type="ECO:0000259" key="8">
    <source>
        <dbReference type="PROSITE" id="PS52019"/>
    </source>
</evidence>
<dbReference type="HOGENOM" id="CLU_000022_35_8_3"/>
<dbReference type="SUPFAM" id="SSF51735">
    <property type="entry name" value="NAD(P)-binding Rossmann-fold domains"/>
    <property type="match status" value="2"/>
</dbReference>
<dbReference type="Gene3D" id="3.40.366.10">
    <property type="entry name" value="Malonyl-Coenzyme A Acyl Carrier Protein, domain 2"/>
    <property type="match status" value="2"/>
</dbReference>
<dbReference type="eggNOG" id="COG3321">
    <property type="taxonomic scope" value="Bacteria"/>
</dbReference>
<dbReference type="PANTHER" id="PTHR43775">
    <property type="entry name" value="FATTY ACID SYNTHASE"/>
    <property type="match status" value="1"/>
</dbReference>
<dbReference type="GO" id="GO:0004312">
    <property type="term" value="F:fatty acid synthase activity"/>
    <property type="evidence" value="ECO:0007669"/>
    <property type="project" value="TreeGrafter"/>
</dbReference>
<keyword evidence="9" id="KW-0560">Oxidoreductase</keyword>
<dbReference type="InterPro" id="IPR050091">
    <property type="entry name" value="PKS_NRPS_Biosynth_Enz"/>
</dbReference>
<dbReference type="PROSITE" id="PS50075">
    <property type="entry name" value="CARRIER"/>
    <property type="match status" value="2"/>
</dbReference>
<dbReference type="Pfam" id="PF21089">
    <property type="entry name" value="PKS_DH_N"/>
    <property type="match status" value="1"/>
</dbReference>
<dbReference type="Pfam" id="PF21394">
    <property type="entry name" value="Beta-ketacyl_N"/>
    <property type="match status" value="1"/>
</dbReference>
<keyword evidence="2" id="KW-0597">Phosphoprotein</keyword>
<organism evidence="9 10">
    <name type="scientific">Nostoc punctiforme (strain ATCC 29133 / PCC 73102)</name>
    <dbReference type="NCBI Taxonomy" id="63737"/>
    <lineage>
        <taxon>Bacteria</taxon>
        <taxon>Bacillati</taxon>
        <taxon>Cyanobacteriota</taxon>
        <taxon>Cyanophyceae</taxon>
        <taxon>Nostocales</taxon>
        <taxon>Nostocaceae</taxon>
        <taxon>Nostoc</taxon>
    </lineage>
</organism>
<dbReference type="EC" id="1.1.1.100" evidence="9"/>
<dbReference type="EMBL" id="CP001037">
    <property type="protein sequence ID" value="ACC81627.1"/>
    <property type="molecule type" value="Genomic_DNA"/>
</dbReference>
<dbReference type="EC" id="2.3.1.165" evidence="9"/>
<dbReference type="PANTHER" id="PTHR43775:SF37">
    <property type="entry name" value="SI:DKEY-61P9.11"/>
    <property type="match status" value="1"/>
</dbReference>
<feature type="domain" description="PKS/mFAS DH" evidence="8">
    <location>
        <begin position="1911"/>
        <end position="2194"/>
    </location>
</feature>
<reference evidence="9 10" key="2">
    <citation type="journal article" date="2013" name="Plant Physiol.">
        <title>A Nostoc punctiforme Sugar Transporter Necessary to Establish a Cyanobacterium-Plant Symbiosis.</title>
        <authorList>
            <person name="Ekman M."/>
            <person name="Picossi S."/>
            <person name="Campbell E.L."/>
            <person name="Meeks J.C."/>
            <person name="Flores E."/>
        </authorList>
    </citation>
    <scope>NUCLEOTIDE SEQUENCE [LARGE SCALE GENOMIC DNA]</scope>
    <source>
        <strain evidence="10">ATCC 29133 / PCC 73102</strain>
    </source>
</reference>
<dbReference type="InterPro" id="IPR020807">
    <property type="entry name" value="PKS_DH"/>
</dbReference>
<dbReference type="InterPro" id="IPR036736">
    <property type="entry name" value="ACP-like_sf"/>
</dbReference>
<dbReference type="STRING" id="63737.Npun_F3169"/>
<dbReference type="Pfam" id="PF08659">
    <property type="entry name" value="KR"/>
    <property type="match status" value="1"/>
</dbReference>
<feature type="active site" description="Proton donor; for dehydratase activity" evidence="4">
    <location>
        <position position="2109"/>
    </location>
</feature>
<dbReference type="Pfam" id="PF00698">
    <property type="entry name" value="Acyl_transf_1"/>
    <property type="match status" value="2"/>
</dbReference>
<dbReference type="InterPro" id="IPR049551">
    <property type="entry name" value="PKS_DH_C"/>
</dbReference>
<dbReference type="Pfam" id="PF00550">
    <property type="entry name" value="PP-binding"/>
    <property type="match status" value="2"/>
</dbReference>
<evidence type="ECO:0000256" key="1">
    <source>
        <dbReference type="ARBA" id="ARBA00022450"/>
    </source>
</evidence>